<dbReference type="RefSeq" id="WP_243577804.1">
    <property type="nucleotide sequence ID" value="NZ_CP094530.1"/>
</dbReference>
<geneLocation type="plasmid" evidence="1 2">
    <name>unnamed1</name>
</geneLocation>
<proteinExistence type="predicted"/>
<gene>
    <name evidence="1" type="ORF">MTP08_14335</name>
</gene>
<dbReference type="EMBL" id="CP094530">
    <property type="protein sequence ID" value="UOE39665.1"/>
    <property type="molecule type" value="Genomic_DNA"/>
</dbReference>
<sequence length="79" mass="9225">MIPAIDAEHLKNLIQHYELATISFTHNNFEFDQSKLPTEESLDDSMDEYFNRLSFLEICAELSSVVQKSEHLLLKLVKR</sequence>
<keyword evidence="1" id="KW-0614">Plasmid</keyword>
<reference evidence="1 2" key="1">
    <citation type="submission" date="2022-03" db="EMBL/GenBank/DDBJ databases">
        <title>Chryseobacterium sp. isolated from the Andong Sikhe.</title>
        <authorList>
            <person name="Won M."/>
            <person name="Kim S.-J."/>
            <person name="Kwon S.-W."/>
        </authorList>
    </citation>
    <scope>NUCLEOTIDE SEQUENCE [LARGE SCALE GENOMIC DNA]</scope>
    <source>
        <strain evidence="1 2">ADR-1</strain>
        <plasmid evidence="1 2">unnamed1</plasmid>
    </source>
</reference>
<organism evidence="1 2">
    <name type="scientific">Chryseobacterium oryzae</name>
    <dbReference type="NCBI Taxonomy" id="2929799"/>
    <lineage>
        <taxon>Bacteria</taxon>
        <taxon>Pseudomonadati</taxon>
        <taxon>Bacteroidota</taxon>
        <taxon>Flavobacteriia</taxon>
        <taxon>Flavobacteriales</taxon>
        <taxon>Weeksellaceae</taxon>
        <taxon>Chryseobacterium group</taxon>
        <taxon>Chryseobacterium</taxon>
    </lineage>
</organism>
<name>A0ABY4BKH0_9FLAO</name>
<evidence type="ECO:0000313" key="1">
    <source>
        <dbReference type="EMBL" id="UOE39665.1"/>
    </source>
</evidence>
<dbReference type="Proteomes" id="UP000831068">
    <property type="component" value="Plasmid unnamed1"/>
</dbReference>
<accession>A0ABY4BKH0</accession>
<evidence type="ECO:0000313" key="2">
    <source>
        <dbReference type="Proteomes" id="UP000831068"/>
    </source>
</evidence>
<protein>
    <submittedName>
        <fullName evidence="1">Uncharacterized protein</fullName>
    </submittedName>
</protein>
<keyword evidence="2" id="KW-1185">Reference proteome</keyword>